<dbReference type="InterPro" id="IPR044974">
    <property type="entry name" value="Disease_R_plants"/>
</dbReference>
<dbReference type="CDD" id="cd14798">
    <property type="entry name" value="RX-CC_like"/>
    <property type="match status" value="1"/>
</dbReference>
<evidence type="ECO:0000256" key="3">
    <source>
        <dbReference type="ARBA" id="ARBA00022737"/>
    </source>
</evidence>
<evidence type="ECO:0000313" key="11">
    <source>
        <dbReference type="Proteomes" id="UP000636709"/>
    </source>
</evidence>
<dbReference type="InterPro" id="IPR058922">
    <property type="entry name" value="WHD_DRP"/>
</dbReference>
<evidence type="ECO:0000256" key="5">
    <source>
        <dbReference type="ARBA" id="ARBA00022821"/>
    </source>
</evidence>
<dbReference type="OrthoDB" id="672526at2759"/>
<evidence type="ECO:0000259" key="7">
    <source>
        <dbReference type="Pfam" id="PF18052"/>
    </source>
</evidence>
<comment type="similarity">
    <text evidence="1">Belongs to the disease resistance NB-LRR family.</text>
</comment>
<name>A0A835BHT9_9POAL</name>
<dbReference type="AlphaFoldDB" id="A0A835BHT9"/>
<keyword evidence="6" id="KW-0175">Coiled coil</keyword>
<dbReference type="InterPro" id="IPR055414">
    <property type="entry name" value="LRR_R13L4/SHOC2-like"/>
</dbReference>
<evidence type="ECO:0000313" key="10">
    <source>
        <dbReference type="EMBL" id="KAF8701198.1"/>
    </source>
</evidence>
<feature type="domain" description="Disease resistance protein winged helix" evidence="8">
    <location>
        <begin position="318"/>
        <end position="378"/>
    </location>
</feature>
<dbReference type="Proteomes" id="UP000636709">
    <property type="component" value="Unassembled WGS sequence"/>
</dbReference>
<feature type="domain" description="Disease resistance N-terminal" evidence="7">
    <location>
        <begin position="8"/>
        <end position="93"/>
    </location>
</feature>
<accession>A0A835BHT9</accession>
<dbReference type="GO" id="GO:0098542">
    <property type="term" value="P:defense response to other organism"/>
    <property type="evidence" value="ECO:0007669"/>
    <property type="project" value="TreeGrafter"/>
</dbReference>
<keyword evidence="4" id="KW-0547">Nucleotide-binding</keyword>
<dbReference type="Gene3D" id="1.20.5.4130">
    <property type="match status" value="1"/>
</dbReference>
<dbReference type="InterPro" id="IPR041118">
    <property type="entry name" value="Rx_N"/>
</dbReference>
<keyword evidence="2" id="KW-0433">Leucine-rich repeat</keyword>
<dbReference type="Pfam" id="PF23559">
    <property type="entry name" value="WHD_DRP"/>
    <property type="match status" value="1"/>
</dbReference>
<evidence type="ECO:0000259" key="8">
    <source>
        <dbReference type="Pfam" id="PF23559"/>
    </source>
</evidence>
<comment type="caution">
    <text evidence="10">The sequence shown here is derived from an EMBL/GenBank/DDBJ whole genome shotgun (WGS) entry which is preliminary data.</text>
</comment>
<keyword evidence="11" id="KW-1185">Reference proteome</keyword>
<reference evidence="10" key="1">
    <citation type="submission" date="2020-07" db="EMBL/GenBank/DDBJ databases">
        <title>Genome sequence and genetic diversity analysis of an under-domesticated orphan crop, white fonio (Digitaria exilis).</title>
        <authorList>
            <person name="Bennetzen J.L."/>
            <person name="Chen S."/>
            <person name="Ma X."/>
            <person name="Wang X."/>
            <person name="Yssel A.E.J."/>
            <person name="Chaluvadi S.R."/>
            <person name="Johnson M."/>
            <person name="Gangashetty P."/>
            <person name="Hamidou F."/>
            <person name="Sanogo M.D."/>
            <person name="Zwaenepoel A."/>
            <person name="Wallace J."/>
            <person name="Van De Peer Y."/>
            <person name="Van Deynze A."/>
        </authorList>
    </citation>
    <scope>NUCLEOTIDE SEQUENCE</scope>
    <source>
        <tissue evidence="10">Leaves</tissue>
    </source>
</reference>
<dbReference type="PANTHER" id="PTHR23155">
    <property type="entry name" value="DISEASE RESISTANCE PROTEIN RP"/>
    <property type="match status" value="1"/>
</dbReference>
<evidence type="ECO:0000259" key="9">
    <source>
        <dbReference type="Pfam" id="PF23598"/>
    </source>
</evidence>
<dbReference type="Pfam" id="PF18052">
    <property type="entry name" value="Rx_N"/>
    <property type="match status" value="1"/>
</dbReference>
<keyword evidence="3" id="KW-0677">Repeat</keyword>
<evidence type="ECO:0000256" key="6">
    <source>
        <dbReference type="ARBA" id="ARBA00023054"/>
    </source>
</evidence>
<evidence type="ECO:0008006" key="12">
    <source>
        <dbReference type="Google" id="ProtNLM"/>
    </source>
</evidence>
<gene>
    <name evidence="10" type="ORF">HU200_033729</name>
</gene>
<protein>
    <recommendedName>
        <fullName evidence="12">Rx N-terminal domain-containing protein</fullName>
    </recommendedName>
</protein>
<dbReference type="Gene3D" id="3.80.10.10">
    <property type="entry name" value="Ribonuclease Inhibitor"/>
    <property type="match status" value="1"/>
</dbReference>
<dbReference type="InterPro" id="IPR036388">
    <property type="entry name" value="WH-like_DNA-bd_sf"/>
</dbReference>
<dbReference type="SUPFAM" id="SSF52058">
    <property type="entry name" value="L domain-like"/>
    <property type="match status" value="1"/>
</dbReference>
<dbReference type="InterPro" id="IPR032675">
    <property type="entry name" value="LRR_dom_sf"/>
</dbReference>
<evidence type="ECO:0000256" key="1">
    <source>
        <dbReference type="ARBA" id="ARBA00008894"/>
    </source>
</evidence>
<dbReference type="EMBL" id="JACEFO010001816">
    <property type="protein sequence ID" value="KAF8701198.1"/>
    <property type="molecule type" value="Genomic_DNA"/>
</dbReference>
<dbReference type="InterPro" id="IPR038005">
    <property type="entry name" value="RX-like_CC"/>
</dbReference>
<dbReference type="PANTHER" id="PTHR23155:SF1091">
    <property type="entry name" value="EXPRESSED PROTEIN"/>
    <property type="match status" value="1"/>
</dbReference>
<dbReference type="GO" id="GO:0000166">
    <property type="term" value="F:nucleotide binding"/>
    <property type="evidence" value="ECO:0007669"/>
    <property type="project" value="UniProtKB-KW"/>
</dbReference>
<feature type="domain" description="Disease resistance R13L4/SHOC-2-like LRR" evidence="9">
    <location>
        <begin position="446"/>
        <end position="783"/>
    </location>
</feature>
<dbReference type="Pfam" id="PF23598">
    <property type="entry name" value="LRR_14"/>
    <property type="match status" value="1"/>
</dbReference>
<evidence type="ECO:0000256" key="2">
    <source>
        <dbReference type="ARBA" id="ARBA00022614"/>
    </source>
</evidence>
<organism evidence="10 11">
    <name type="scientific">Digitaria exilis</name>
    <dbReference type="NCBI Taxonomy" id="1010633"/>
    <lineage>
        <taxon>Eukaryota</taxon>
        <taxon>Viridiplantae</taxon>
        <taxon>Streptophyta</taxon>
        <taxon>Embryophyta</taxon>
        <taxon>Tracheophyta</taxon>
        <taxon>Spermatophyta</taxon>
        <taxon>Magnoliopsida</taxon>
        <taxon>Liliopsida</taxon>
        <taxon>Poales</taxon>
        <taxon>Poaceae</taxon>
        <taxon>PACMAD clade</taxon>
        <taxon>Panicoideae</taxon>
        <taxon>Panicodae</taxon>
        <taxon>Paniceae</taxon>
        <taxon>Anthephorinae</taxon>
        <taxon>Digitaria</taxon>
    </lineage>
</organism>
<proteinExistence type="inferred from homology"/>
<keyword evidence="5" id="KW-0611">Plant defense</keyword>
<dbReference type="Gene3D" id="1.10.10.10">
    <property type="entry name" value="Winged helix-like DNA-binding domain superfamily/Winged helix DNA-binding domain"/>
    <property type="match status" value="1"/>
</dbReference>
<evidence type="ECO:0000256" key="4">
    <source>
        <dbReference type="ARBA" id="ARBA00022741"/>
    </source>
</evidence>
<sequence>MADLTTDAVAKVLGVLATAIKDETALLGALPRNMQFIKDEMDSMNGFLLHLTKTETAHDDQVRAWMKQIRDVAYIGEDCVDRYVRDVVPHEPEPHNGCGLGLPYVGDLKFFLCHPKKYCLRRRLAKQILELRTRVNDVGDRRQRYGVTVPSLTPELARRQQEVEKVADDAQEETRKDAFRRALLLRQVGSSASSLLGLGWVKAKARQLLADNTQPLFVREAIGKLPVHVRSQGATIVRDIWMKCSPPDDETFRCIEMLLCALYACPYKLDNNVELEMLRRKLKDGAAGAEEIKRQAMVFCYSLLSTSQKSCLQYLTAFLEEKAISRTSLVRRWAAEGLVGREQGRTPEEVGERYFKELVFRGFIHPARSSDAGTVKSCHPLAGSVRTFIIDIAGRDNFVAELPVHLDRQIRIRQIVLRTQTMTTRDDAAAGKPMDELVTFLAGLPEMYRLNVLDLGGCKGLKQRHIKAICTVSWLKYLCLRNTDISRLKPSLLKGRLTMLETLDIRQTNIRPGDIKSIFLPKLKHLLAGRYLTNGGDDAGTASAWASDEVELATVDMPVKIGRMKYMETISHVQVSRDGKELEGVARLHKLRKLGVVVHGNERTATQLREVIYALAGCLRSLSVWVTHHNQQGASLDISFQEEATPILILENLDIKGRCSLPSWIERATKLANVSLRDTGMNAEETLRRLCHVRSLSCLTLDRRSFVGQVLSFKKEVRFDALRFLIFDGDTTCSLVFEADAAPKLEKIVCNVGSVVHCGDLIVGIQHLPKLEVIELRGNFNLTRLRELMNGVTTATNASKPTRYLCRYLDSGEKEFVEVPKTTTDTTFSLPVGVTNQQNVV</sequence>